<gene>
    <name evidence="2" type="ORF">SAMN06272739_1612</name>
</gene>
<evidence type="ECO:0000259" key="1">
    <source>
        <dbReference type="SMART" id="SM00849"/>
    </source>
</evidence>
<dbReference type="Pfam" id="PF00753">
    <property type="entry name" value="Lactamase_B"/>
    <property type="match status" value="1"/>
</dbReference>
<evidence type="ECO:0000313" key="2">
    <source>
        <dbReference type="EMBL" id="SOD97772.1"/>
    </source>
</evidence>
<dbReference type="PANTHER" id="PTHR42951:SF4">
    <property type="entry name" value="ACYL-COENZYME A THIOESTERASE MBLAC2"/>
    <property type="match status" value="1"/>
</dbReference>
<dbReference type="EMBL" id="OCNK01000002">
    <property type="protein sequence ID" value="SOD97772.1"/>
    <property type="molecule type" value="Genomic_DNA"/>
</dbReference>
<dbReference type="RefSeq" id="WP_097183390.1">
    <property type="nucleotide sequence ID" value="NZ_OCNK01000002.1"/>
</dbReference>
<dbReference type="InterPro" id="IPR050855">
    <property type="entry name" value="NDM-1-like"/>
</dbReference>
<dbReference type="Proteomes" id="UP000219482">
    <property type="component" value="Unassembled WGS sequence"/>
</dbReference>
<sequence>MHPTSLSPFPPGPATLQEVSDGIYAYLQPDGSWYLNNTGFLVTRTGVISVDATSTERRTRAYLETISRISDQPVRTLVNTHHHGDHTYGNYLFAGATIVAHDRTREELLAAGPPANLGLFDDVDWGDVAVAPPFLTYDRGVTLWADDLRCEVRHVGTPAHTTNDSIVWIPERSVLFCGDLLFNGGTPFLLMGSVAGALEVLETVVQPLGAETIVSGHGPVSGPELVDDIAGYLRFVLDVAAKGRAAGLTPLETARETDLGAYAELTDAERIVGNLHRAYRELDGAERGAPIDIVAALQDMVAYNGGRPLTCLA</sequence>
<dbReference type="CDD" id="cd16282">
    <property type="entry name" value="metallo-hydrolase-like_MBL-fold"/>
    <property type="match status" value="1"/>
</dbReference>
<dbReference type="Gene3D" id="3.60.15.10">
    <property type="entry name" value="Ribonuclease Z/Hydroxyacylglutathione hydrolase-like"/>
    <property type="match status" value="1"/>
</dbReference>
<dbReference type="AlphaFoldDB" id="A0A286GQJ7"/>
<evidence type="ECO:0000313" key="3">
    <source>
        <dbReference type="Proteomes" id="UP000219482"/>
    </source>
</evidence>
<dbReference type="InterPro" id="IPR036866">
    <property type="entry name" value="RibonucZ/Hydroxyglut_hydro"/>
</dbReference>
<keyword evidence="3" id="KW-1185">Reference proteome</keyword>
<dbReference type="SUPFAM" id="SSF56281">
    <property type="entry name" value="Metallo-hydrolase/oxidoreductase"/>
    <property type="match status" value="1"/>
</dbReference>
<name>A0A286GQJ7_9ACTN</name>
<protein>
    <submittedName>
        <fullName evidence="2">Cyclase</fullName>
    </submittedName>
</protein>
<dbReference type="OrthoDB" id="420651at2"/>
<proteinExistence type="predicted"/>
<feature type="domain" description="Metallo-beta-lactamase" evidence="1">
    <location>
        <begin position="35"/>
        <end position="217"/>
    </location>
</feature>
<dbReference type="PANTHER" id="PTHR42951">
    <property type="entry name" value="METALLO-BETA-LACTAMASE DOMAIN-CONTAINING"/>
    <property type="match status" value="1"/>
</dbReference>
<dbReference type="InterPro" id="IPR001279">
    <property type="entry name" value="Metallo-B-lactamas"/>
</dbReference>
<accession>A0A286GQJ7</accession>
<organism evidence="2 3">
    <name type="scientific">Blastococcus haudaquaticus</name>
    <dbReference type="NCBI Taxonomy" id="1938745"/>
    <lineage>
        <taxon>Bacteria</taxon>
        <taxon>Bacillati</taxon>
        <taxon>Actinomycetota</taxon>
        <taxon>Actinomycetes</taxon>
        <taxon>Geodermatophilales</taxon>
        <taxon>Geodermatophilaceae</taxon>
        <taxon>Blastococcus</taxon>
    </lineage>
</organism>
<dbReference type="SMART" id="SM00849">
    <property type="entry name" value="Lactamase_B"/>
    <property type="match status" value="1"/>
</dbReference>
<reference evidence="3" key="1">
    <citation type="submission" date="2017-09" db="EMBL/GenBank/DDBJ databases">
        <authorList>
            <person name="Varghese N."/>
            <person name="Submissions S."/>
        </authorList>
    </citation>
    <scope>NUCLEOTIDE SEQUENCE [LARGE SCALE GENOMIC DNA]</scope>
    <source>
        <strain evidence="3">DSM 44270</strain>
    </source>
</reference>